<accession>A0A059AJ44</accession>
<gene>
    <name evidence="2" type="ORF">EUGRSUZ_J02963</name>
</gene>
<evidence type="ECO:0000313" key="2">
    <source>
        <dbReference type="EMBL" id="KCW53706.1"/>
    </source>
</evidence>
<feature type="compositionally biased region" description="Basic and acidic residues" evidence="1">
    <location>
        <begin position="38"/>
        <end position="51"/>
    </location>
</feature>
<protein>
    <submittedName>
        <fullName evidence="2">Uncharacterized protein</fullName>
    </submittedName>
</protein>
<name>A0A059AJ44_EUCGR</name>
<dbReference type="OMA" id="YITEEIT"/>
<dbReference type="Gramene" id="KCW53706">
    <property type="protein sequence ID" value="KCW53706"/>
    <property type="gene ID" value="EUGRSUZ_J02963"/>
</dbReference>
<feature type="region of interest" description="Disordered" evidence="1">
    <location>
        <begin position="1"/>
        <end position="82"/>
    </location>
</feature>
<organism evidence="2">
    <name type="scientific">Eucalyptus grandis</name>
    <name type="common">Flooded gum</name>
    <dbReference type="NCBI Taxonomy" id="71139"/>
    <lineage>
        <taxon>Eukaryota</taxon>
        <taxon>Viridiplantae</taxon>
        <taxon>Streptophyta</taxon>
        <taxon>Embryophyta</taxon>
        <taxon>Tracheophyta</taxon>
        <taxon>Spermatophyta</taxon>
        <taxon>Magnoliopsida</taxon>
        <taxon>eudicotyledons</taxon>
        <taxon>Gunneridae</taxon>
        <taxon>Pentapetalae</taxon>
        <taxon>rosids</taxon>
        <taxon>malvids</taxon>
        <taxon>Myrtales</taxon>
        <taxon>Myrtaceae</taxon>
        <taxon>Myrtoideae</taxon>
        <taxon>Eucalypteae</taxon>
        <taxon>Eucalyptus</taxon>
    </lineage>
</organism>
<sequence length="82" mass="9275">MSGLRAYNRCQSSDYDTSQDQEDSKEFRMMAMESQEQATREFSGHNSEDGFNHPLKQRGSTDYQEMDLGNMAEEGRHASGGS</sequence>
<evidence type="ECO:0000256" key="1">
    <source>
        <dbReference type="SAM" id="MobiDB-lite"/>
    </source>
</evidence>
<dbReference type="AlphaFoldDB" id="A0A059AJ44"/>
<proteinExistence type="predicted"/>
<reference evidence="2" key="1">
    <citation type="submission" date="2013-07" db="EMBL/GenBank/DDBJ databases">
        <title>The genome of Eucalyptus grandis.</title>
        <authorList>
            <person name="Schmutz J."/>
            <person name="Hayes R."/>
            <person name="Myburg A."/>
            <person name="Tuskan G."/>
            <person name="Grattapaglia D."/>
            <person name="Rokhsar D.S."/>
        </authorList>
    </citation>
    <scope>NUCLEOTIDE SEQUENCE</scope>
    <source>
        <tissue evidence="2">Leaf extractions</tissue>
    </source>
</reference>
<feature type="compositionally biased region" description="Basic and acidic residues" evidence="1">
    <location>
        <begin position="73"/>
        <end position="82"/>
    </location>
</feature>
<dbReference type="EMBL" id="KK198762">
    <property type="protein sequence ID" value="KCW53706.1"/>
    <property type="molecule type" value="Genomic_DNA"/>
</dbReference>